<evidence type="ECO:0000313" key="7">
    <source>
        <dbReference type="Proteomes" id="UP000027222"/>
    </source>
</evidence>
<dbReference type="SMART" id="SM00456">
    <property type="entry name" value="WW"/>
    <property type="match status" value="2"/>
</dbReference>
<evidence type="ECO:0000313" key="6">
    <source>
        <dbReference type="EMBL" id="KDR83759.1"/>
    </source>
</evidence>
<name>A0A067TUY9_GALM3</name>
<dbReference type="SUPFAM" id="SSF81698">
    <property type="entry name" value="FF domain"/>
    <property type="match status" value="4"/>
</dbReference>
<evidence type="ECO:0000259" key="5">
    <source>
        <dbReference type="PROSITE" id="PS51676"/>
    </source>
</evidence>
<dbReference type="GO" id="GO:0005634">
    <property type="term" value="C:nucleus"/>
    <property type="evidence" value="ECO:0007669"/>
    <property type="project" value="TreeGrafter"/>
</dbReference>
<evidence type="ECO:0008006" key="8">
    <source>
        <dbReference type="Google" id="ProtNLM"/>
    </source>
</evidence>
<feature type="domain" description="WW" evidence="4">
    <location>
        <begin position="10"/>
        <end position="43"/>
    </location>
</feature>
<dbReference type="OrthoDB" id="410044at2759"/>
<dbReference type="HOGENOM" id="CLU_013872_0_0_1"/>
<dbReference type="STRING" id="685588.A0A067TUY9"/>
<dbReference type="EMBL" id="KL142368">
    <property type="protein sequence ID" value="KDR83759.1"/>
    <property type="molecule type" value="Genomic_DNA"/>
</dbReference>
<evidence type="ECO:0000259" key="4">
    <source>
        <dbReference type="PROSITE" id="PS50020"/>
    </source>
</evidence>
<dbReference type="SUPFAM" id="SSF51045">
    <property type="entry name" value="WW domain"/>
    <property type="match status" value="2"/>
</dbReference>
<keyword evidence="1" id="KW-0677">Repeat</keyword>
<dbReference type="InterPro" id="IPR002713">
    <property type="entry name" value="FF_domain"/>
</dbReference>
<gene>
    <name evidence="6" type="ORF">GALMADRAFT_236117</name>
</gene>
<dbReference type="InterPro" id="IPR045148">
    <property type="entry name" value="TCRG1-like"/>
</dbReference>
<dbReference type="SMART" id="SM00441">
    <property type="entry name" value="FF"/>
    <property type="match status" value="4"/>
</dbReference>
<dbReference type="Gene3D" id="1.10.10.440">
    <property type="entry name" value="FF domain"/>
    <property type="match status" value="5"/>
</dbReference>
<dbReference type="GO" id="GO:0070063">
    <property type="term" value="F:RNA polymerase binding"/>
    <property type="evidence" value="ECO:0007669"/>
    <property type="project" value="InterPro"/>
</dbReference>
<sequence>MMSNAGLAIPPLPQGWTEHLGPNGQPYYYNFLTRESTYSRPILPVLSIQSQPNSQKKEKPLLKVPIPGTDWLRVTTTEGNVFYSHKVKKESVWVVPDELKPALEALQAQESQRGGSETTPSPVQTGNVKRKAEETVPLDEVVINKKAKVEDKDEEEESEDDTEEGDEEWQHEAAEQLAVEAKEERKRAEERRKDEESAAQRAREAANIVIPHRVDLSIEEGKALFKTLLREKNINPLHPWDLSLPKFIQDPRYVLLPSVAARREAFDEYCKDRARELRQSTVKKETESVNPKNEFERLLKDDVKSTRASWTDFRRSWKKDRRFYGWGRDDREREKRFREFLKELGEQKRSAAMKTEVEFFALLKEHAFIAQGTSWKEAKKLIHKDPRYEAVGSSSLREELYNTFVKGNDARTSSNKVDNLSTIPREMSSHDGPADREERRNKAVKEREDRIKAERQRLNADIERSKMGISKEEGERTFMTLLTDAIREPQTTWDNALPQLKTDPRFTHSPLPINQQLHLFHAHISSLRSKQLVALHNLFEGNAPSLAVAFSALPLQTILLSPPVVRLGFNVEQLEAEFDKWQRERTIAARIAFDRMMEENSFVEFWGRLSKIGGEGVSGGLQIDAEDIGEDGEEKVDMKALAKNVDIREMEKVLKNDKRYITFDHVADQRERWVRDYLSRLSAPKLSVHVDG</sequence>
<dbReference type="GO" id="GO:0003712">
    <property type="term" value="F:transcription coregulator activity"/>
    <property type="evidence" value="ECO:0007669"/>
    <property type="project" value="TreeGrafter"/>
</dbReference>
<feature type="compositionally biased region" description="Basic and acidic residues" evidence="3">
    <location>
        <begin position="168"/>
        <end position="203"/>
    </location>
</feature>
<dbReference type="InterPro" id="IPR036020">
    <property type="entry name" value="WW_dom_sf"/>
</dbReference>
<keyword evidence="7" id="KW-1185">Reference proteome</keyword>
<dbReference type="InterPro" id="IPR036517">
    <property type="entry name" value="FF_domain_sf"/>
</dbReference>
<feature type="domain" description="FF" evidence="5">
    <location>
        <begin position="328"/>
        <end position="407"/>
    </location>
</feature>
<feature type="compositionally biased region" description="Basic and acidic residues" evidence="3">
    <location>
        <begin position="427"/>
        <end position="449"/>
    </location>
</feature>
<protein>
    <recommendedName>
        <fullName evidence="8">WW domain-containing protein</fullName>
    </recommendedName>
</protein>
<evidence type="ECO:0000256" key="2">
    <source>
        <dbReference type="SAM" id="Coils"/>
    </source>
</evidence>
<reference evidence="7" key="1">
    <citation type="journal article" date="2014" name="Proc. Natl. Acad. Sci. U.S.A.">
        <title>Extensive sampling of basidiomycete genomes demonstrates inadequacy of the white-rot/brown-rot paradigm for wood decay fungi.</title>
        <authorList>
            <person name="Riley R."/>
            <person name="Salamov A.A."/>
            <person name="Brown D.W."/>
            <person name="Nagy L.G."/>
            <person name="Floudas D."/>
            <person name="Held B.W."/>
            <person name="Levasseur A."/>
            <person name="Lombard V."/>
            <person name="Morin E."/>
            <person name="Otillar R."/>
            <person name="Lindquist E.A."/>
            <person name="Sun H."/>
            <person name="LaButti K.M."/>
            <person name="Schmutz J."/>
            <person name="Jabbour D."/>
            <person name="Luo H."/>
            <person name="Baker S.E."/>
            <person name="Pisabarro A.G."/>
            <person name="Walton J.D."/>
            <person name="Blanchette R.A."/>
            <person name="Henrissat B."/>
            <person name="Martin F."/>
            <person name="Cullen D."/>
            <person name="Hibbett D.S."/>
            <person name="Grigoriev I.V."/>
        </authorList>
    </citation>
    <scope>NUCLEOTIDE SEQUENCE [LARGE SCALE GENOMIC DNA]</scope>
    <source>
        <strain evidence="7">CBS 339.88</strain>
    </source>
</reference>
<dbReference type="Proteomes" id="UP000027222">
    <property type="component" value="Unassembled WGS sequence"/>
</dbReference>
<dbReference type="Pfam" id="PF00397">
    <property type="entry name" value="WW"/>
    <property type="match status" value="1"/>
</dbReference>
<proteinExistence type="predicted"/>
<evidence type="ECO:0000256" key="1">
    <source>
        <dbReference type="ARBA" id="ARBA00022737"/>
    </source>
</evidence>
<organism evidence="6 7">
    <name type="scientific">Galerina marginata (strain CBS 339.88)</name>
    <dbReference type="NCBI Taxonomy" id="685588"/>
    <lineage>
        <taxon>Eukaryota</taxon>
        <taxon>Fungi</taxon>
        <taxon>Dikarya</taxon>
        <taxon>Basidiomycota</taxon>
        <taxon>Agaricomycotina</taxon>
        <taxon>Agaricomycetes</taxon>
        <taxon>Agaricomycetidae</taxon>
        <taxon>Agaricales</taxon>
        <taxon>Agaricineae</taxon>
        <taxon>Strophariaceae</taxon>
        <taxon>Galerina</taxon>
    </lineage>
</organism>
<feature type="region of interest" description="Disordered" evidence="3">
    <location>
        <begin position="107"/>
        <end position="203"/>
    </location>
</feature>
<evidence type="ECO:0000256" key="3">
    <source>
        <dbReference type="SAM" id="MobiDB-lite"/>
    </source>
</evidence>
<feature type="region of interest" description="Disordered" evidence="3">
    <location>
        <begin position="422"/>
        <end position="449"/>
    </location>
</feature>
<accession>A0A067TUY9</accession>
<dbReference type="PROSITE" id="PS01159">
    <property type="entry name" value="WW_DOMAIN_1"/>
    <property type="match status" value="1"/>
</dbReference>
<dbReference type="AlphaFoldDB" id="A0A067TUY9"/>
<dbReference type="PANTHER" id="PTHR15377:SF3">
    <property type="entry name" value="WW DOMAIN-CONTAINING PROTEIN"/>
    <property type="match status" value="1"/>
</dbReference>
<dbReference type="PROSITE" id="PS50020">
    <property type="entry name" value="WW_DOMAIN_2"/>
    <property type="match status" value="1"/>
</dbReference>
<keyword evidence="2" id="KW-0175">Coiled coil</keyword>
<dbReference type="CDD" id="cd00201">
    <property type="entry name" value="WW"/>
    <property type="match status" value="1"/>
</dbReference>
<dbReference type="Pfam" id="PF01846">
    <property type="entry name" value="FF"/>
    <property type="match status" value="3"/>
</dbReference>
<feature type="compositionally biased region" description="Acidic residues" evidence="3">
    <location>
        <begin position="152"/>
        <end position="167"/>
    </location>
</feature>
<dbReference type="Gene3D" id="2.20.70.10">
    <property type="match status" value="2"/>
</dbReference>
<feature type="compositionally biased region" description="Polar residues" evidence="3">
    <location>
        <begin position="108"/>
        <end position="127"/>
    </location>
</feature>
<dbReference type="InterPro" id="IPR001202">
    <property type="entry name" value="WW_dom"/>
</dbReference>
<dbReference type="PANTHER" id="PTHR15377">
    <property type="entry name" value="TRANSCRIPTION ELONGATION REGULATOR 1"/>
    <property type="match status" value="1"/>
</dbReference>
<feature type="coiled-coil region" evidence="2">
    <location>
        <begin position="564"/>
        <end position="591"/>
    </location>
</feature>
<dbReference type="PROSITE" id="PS51676">
    <property type="entry name" value="FF"/>
    <property type="match status" value="1"/>
</dbReference>